<dbReference type="RefSeq" id="WP_006273805.1">
    <property type="nucleotide sequence ID" value="NZ_GL883078.1"/>
</dbReference>
<dbReference type="Proteomes" id="UP000006512">
    <property type="component" value="Unassembled WGS sequence"/>
</dbReference>
<keyword evidence="3 4" id="KW-0326">Glycosidase</keyword>
<comment type="similarity">
    <text evidence="4">Belongs to the glycosyl hydrolase 5 (cellulase A) family.</text>
</comment>
<dbReference type="GO" id="GO:0005576">
    <property type="term" value="C:extracellular region"/>
    <property type="evidence" value="ECO:0007669"/>
    <property type="project" value="TreeGrafter"/>
</dbReference>
<accession>F4QN12</accession>
<feature type="chain" id="PRO_5003314255" evidence="5">
    <location>
        <begin position="23"/>
        <end position="379"/>
    </location>
</feature>
<dbReference type="PROSITE" id="PS51257">
    <property type="entry name" value="PROKAR_LIPOPROTEIN"/>
    <property type="match status" value="1"/>
</dbReference>
<evidence type="ECO:0000256" key="2">
    <source>
        <dbReference type="ARBA" id="ARBA00022801"/>
    </source>
</evidence>
<keyword evidence="1 5" id="KW-0732">Signal</keyword>
<dbReference type="AlphaFoldDB" id="F4QN12"/>
<dbReference type="InterPro" id="IPR018087">
    <property type="entry name" value="Glyco_hydro_5_CS"/>
</dbReference>
<dbReference type="Gene3D" id="3.20.20.80">
    <property type="entry name" value="Glycosidases"/>
    <property type="match status" value="1"/>
</dbReference>
<dbReference type="InterPro" id="IPR017853">
    <property type="entry name" value="GH"/>
</dbReference>
<evidence type="ECO:0000256" key="4">
    <source>
        <dbReference type="RuleBase" id="RU361153"/>
    </source>
</evidence>
<dbReference type="Pfam" id="PF00150">
    <property type="entry name" value="Cellulase"/>
    <property type="match status" value="1"/>
</dbReference>
<feature type="domain" description="Glycoside hydrolase family 5" evidence="6">
    <location>
        <begin position="84"/>
        <end position="354"/>
    </location>
</feature>
<dbReference type="GO" id="GO:0009251">
    <property type="term" value="P:glucan catabolic process"/>
    <property type="evidence" value="ECO:0007669"/>
    <property type="project" value="TreeGrafter"/>
</dbReference>
<proteinExistence type="inferred from homology"/>
<evidence type="ECO:0000313" key="7">
    <source>
        <dbReference type="EMBL" id="EGF91603.1"/>
    </source>
</evidence>
<evidence type="ECO:0000313" key="8">
    <source>
        <dbReference type="Proteomes" id="UP000006512"/>
    </source>
</evidence>
<organism evidence="7 8">
    <name type="scientific">Asticcacaulis biprosthecium C19</name>
    <dbReference type="NCBI Taxonomy" id="715226"/>
    <lineage>
        <taxon>Bacteria</taxon>
        <taxon>Pseudomonadati</taxon>
        <taxon>Pseudomonadota</taxon>
        <taxon>Alphaproteobacteria</taxon>
        <taxon>Caulobacterales</taxon>
        <taxon>Caulobacteraceae</taxon>
        <taxon>Asticcacaulis</taxon>
    </lineage>
</organism>
<evidence type="ECO:0000256" key="1">
    <source>
        <dbReference type="ARBA" id="ARBA00022729"/>
    </source>
</evidence>
<protein>
    <submittedName>
        <fullName evidence="7">Cellulase glycosyl hydrolase family 5 family protein</fullName>
    </submittedName>
</protein>
<dbReference type="PANTHER" id="PTHR31297:SF17">
    <property type="entry name" value="ENDOGLUCANASE"/>
    <property type="match status" value="1"/>
</dbReference>
<keyword evidence="2 4" id="KW-0378">Hydrolase</keyword>
<dbReference type="eggNOG" id="COG2730">
    <property type="taxonomic scope" value="Bacteria"/>
</dbReference>
<name>F4QN12_9CAUL</name>
<dbReference type="PROSITE" id="PS00659">
    <property type="entry name" value="GLYCOSYL_HYDROL_F5"/>
    <property type="match status" value="1"/>
</dbReference>
<evidence type="ECO:0000256" key="5">
    <source>
        <dbReference type="SAM" id="SignalP"/>
    </source>
</evidence>
<sequence>MKTVTSILFGIAVACLSGYGTAAWSQAAGDPTPEDGPGLSSGRDADLVKDRIRGFETRKSWPRFKAISPEAQVAAMGPGINIVGGYEAYWEGKKGTFSDEDMKRVADAGFKTVRIPLFAFRKIYTTQGNLDPVWLERLDHIIDLAIKNDMTVILDEHDFEDCAKDADACAILLANVWYELAERYKDAPNTVVFELLNEPNGQVDAAIWNAWIPDLVGIIRETNPTRNIIVGPVMWNSADQLENLKLPENDRNLIVTFHYYTPMEFTHQGASWTPDFQNLKDVRWTGSPEQLAAINTTFDKVSAWSKAHKRPILLGEYGAYGKVNTNLSDRASWTRAVTQAATSRGFARAYWYYEDGGGFGVWDDEKGWVGPIKDALLGN</sequence>
<dbReference type="EMBL" id="GL883078">
    <property type="protein sequence ID" value="EGF91603.1"/>
    <property type="molecule type" value="Genomic_DNA"/>
</dbReference>
<dbReference type="STRING" id="715226.ABI_30200"/>
<dbReference type="SUPFAM" id="SSF51445">
    <property type="entry name" value="(Trans)glycosidases"/>
    <property type="match status" value="1"/>
</dbReference>
<dbReference type="InterPro" id="IPR050386">
    <property type="entry name" value="Glycosyl_hydrolase_5"/>
</dbReference>
<dbReference type="GO" id="GO:0009986">
    <property type="term" value="C:cell surface"/>
    <property type="evidence" value="ECO:0007669"/>
    <property type="project" value="TreeGrafter"/>
</dbReference>
<dbReference type="InterPro" id="IPR001547">
    <property type="entry name" value="Glyco_hydro_5"/>
</dbReference>
<reference evidence="8" key="1">
    <citation type="submission" date="2011-03" db="EMBL/GenBank/DDBJ databases">
        <title>Draft genome sequence of Brevundimonas diminuta.</title>
        <authorList>
            <person name="Brown P.J.B."/>
            <person name="Buechlein A."/>
            <person name="Hemmerich C."/>
            <person name="Brun Y.V."/>
        </authorList>
    </citation>
    <scope>NUCLEOTIDE SEQUENCE [LARGE SCALE GENOMIC DNA]</scope>
    <source>
        <strain evidence="8">C19</strain>
    </source>
</reference>
<gene>
    <name evidence="7" type="ORF">ABI_30200</name>
</gene>
<evidence type="ECO:0000259" key="6">
    <source>
        <dbReference type="Pfam" id="PF00150"/>
    </source>
</evidence>
<keyword evidence="8" id="KW-1185">Reference proteome</keyword>
<dbReference type="GO" id="GO:0008422">
    <property type="term" value="F:beta-glucosidase activity"/>
    <property type="evidence" value="ECO:0007669"/>
    <property type="project" value="TreeGrafter"/>
</dbReference>
<evidence type="ECO:0000256" key="3">
    <source>
        <dbReference type="ARBA" id="ARBA00023295"/>
    </source>
</evidence>
<dbReference type="PANTHER" id="PTHR31297">
    <property type="entry name" value="GLUCAN ENDO-1,6-BETA-GLUCOSIDASE B"/>
    <property type="match status" value="1"/>
</dbReference>
<dbReference type="HOGENOM" id="CLU_018668_1_0_5"/>
<feature type="signal peptide" evidence="5">
    <location>
        <begin position="1"/>
        <end position="22"/>
    </location>
</feature>